<comment type="caution">
    <text evidence="1">The sequence shown here is derived from an EMBL/GenBank/DDBJ whole genome shotgun (WGS) entry which is preliminary data.</text>
</comment>
<reference evidence="2" key="1">
    <citation type="journal article" date="2019" name="Int. J. Syst. Evol. Microbiol.">
        <title>The Global Catalogue of Microorganisms (GCM) 10K type strain sequencing project: providing services to taxonomists for standard genome sequencing and annotation.</title>
        <authorList>
            <consortium name="The Broad Institute Genomics Platform"/>
            <consortium name="The Broad Institute Genome Sequencing Center for Infectious Disease"/>
            <person name="Wu L."/>
            <person name="Ma J."/>
        </authorList>
    </citation>
    <scope>NUCLEOTIDE SEQUENCE [LARGE SCALE GENOMIC DNA]</scope>
    <source>
        <strain evidence="2">CGMCC 4.7093</strain>
    </source>
</reference>
<dbReference type="EMBL" id="JBHSIV010000005">
    <property type="protein sequence ID" value="MFC5061762.1"/>
    <property type="molecule type" value="Genomic_DNA"/>
</dbReference>
<gene>
    <name evidence="1" type="ORF">ACFPBZ_06070</name>
</gene>
<name>A0ABV9YJ78_9PSEU</name>
<dbReference type="RefSeq" id="WP_378035117.1">
    <property type="nucleotide sequence ID" value="NZ_JBHSIV010000005.1"/>
</dbReference>
<evidence type="ECO:0000313" key="1">
    <source>
        <dbReference type="EMBL" id="MFC5061762.1"/>
    </source>
</evidence>
<dbReference type="Proteomes" id="UP001595947">
    <property type="component" value="Unassembled WGS sequence"/>
</dbReference>
<organism evidence="1 2">
    <name type="scientific">Actinomycetospora atypica</name>
    <dbReference type="NCBI Taxonomy" id="1290095"/>
    <lineage>
        <taxon>Bacteria</taxon>
        <taxon>Bacillati</taxon>
        <taxon>Actinomycetota</taxon>
        <taxon>Actinomycetes</taxon>
        <taxon>Pseudonocardiales</taxon>
        <taxon>Pseudonocardiaceae</taxon>
        <taxon>Actinomycetospora</taxon>
    </lineage>
</organism>
<keyword evidence="2" id="KW-1185">Reference proteome</keyword>
<proteinExistence type="predicted"/>
<accession>A0ABV9YJ78</accession>
<sequence>MTGDLLRRAADEVERLARQAPPGRWTARGLLATRPEIVADDDGRTEHVAEARSRSAPWILTMSPAVAPALAAWLREAADDPTPAAVALATAVLAGAP</sequence>
<protein>
    <submittedName>
        <fullName evidence="1">Uncharacterized protein</fullName>
    </submittedName>
</protein>
<evidence type="ECO:0000313" key="2">
    <source>
        <dbReference type="Proteomes" id="UP001595947"/>
    </source>
</evidence>